<feature type="domain" description="MaoC-like" evidence="1">
    <location>
        <begin position="16"/>
        <end position="123"/>
    </location>
</feature>
<evidence type="ECO:0000313" key="2">
    <source>
        <dbReference type="EMBL" id="RCL37647.1"/>
    </source>
</evidence>
<protein>
    <submittedName>
        <fullName evidence="2">Dehydratase</fullName>
    </submittedName>
</protein>
<dbReference type="AlphaFoldDB" id="A0A368BLB1"/>
<dbReference type="Proteomes" id="UP000252147">
    <property type="component" value="Unassembled WGS sequence"/>
</dbReference>
<reference evidence="2 3" key="1">
    <citation type="journal article" date="2018" name="Microbiome">
        <title>Fine metagenomic profile of the Mediterranean stratified and mixed water columns revealed by assembly and recruitment.</title>
        <authorList>
            <person name="Haro-Moreno J.M."/>
            <person name="Lopez-Perez M."/>
            <person name="De La Torre J.R."/>
            <person name="Picazo A."/>
            <person name="Camacho A."/>
            <person name="Rodriguez-Valera F."/>
        </authorList>
    </citation>
    <scope>NUCLEOTIDE SEQUENCE [LARGE SCALE GENOMIC DNA]</scope>
    <source>
        <strain evidence="2">MED-G83</strain>
    </source>
</reference>
<organism evidence="2 3">
    <name type="scientific">SAR86 cluster bacterium</name>
    <dbReference type="NCBI Taxonomy" id="2030880"/>
    <lineage>
        <taxon>Bacteria</taxon>
        <taxon>Pseudomonadati</taxon>
        <taxon>Pseudomonadota</taxon>
        <taxon>Gammaproteobacteria</taxon>
        <taxon>SAR86 cluster</taxon>
    </lineage>
</organism>
<sequence>MSISEIAKLRVGDMLEPMTHNPISRTTLALFAGASGDHNPIHIDVDFAKSVGMDDVFAHGMLGMAYLGRFLTSIADQRNIRSYSVRFSSITQVGAKLKCIGKVIEITDTSAERLMTIELSVTDQNNDVKLIGDAVIAFQ</sequence>
<dbReference type="EMBL" id="QOPD01000008">
    <property type="protein sequence ID" value="RCL37647.1"/>
    <property type="molecule type" value="Genomic_DNA"/>
</dbReference>
<dbReference type="CDD" id="cd03453">
    <property type="entry name" value="SAV4209_like"/>
    <property type="match status" value="1"/>
</dbReference>
<dbReference type="SUPFAM" id="SSF54637">
    <property type="entry name" value="Thioesterase/thiol ester dehydrase-isomerase"/>
    <property type="match status" value="1"/>
</dbReference>
<dbReference type="PANTHER" id="PTHR43841:SF3">
    <property type="entry name" value="(3R)-HYDROXYACYL-ACP DEHYDRATASE SUBUNIT HADB"/>
    <property type="match status" value="1"/>
</dbReference>
<dbReference type="PANTHER" id="PTHR43841">
    <property type="entry name" value="3-HYDROXYACYL-THIOESTER DEHYDRATASE HTDX-RELATED"/>
    <property type="match status" value="1"/>
</dbReference>
<proteinExistence type="predicted"/>
<dbReference type="InterPro" id="IPR029069">
    <property type="entry name" value="HotDog_dom_sf"/>
</dbReference>
<name>A0A368BLB1_9GAMM</name>
<evidence type="ECO:0000259" key="1">
    <source>
        <dbReference type="Pfam" id="PF01575"/>
    </source>
</evidence>
<accession>A0A368BLB1</accession>
<evidence type="ECO:0000313" key="3">
    <source>
        <dbReference type="Proteomes" id="UP000252147"/>
    </source>
</evidence>
<comment type="caution">
    <text evidence="2">The sequence shown here is derived from an EMBL/GenBank/DDBJ whole genome shotgun (WGS) entry which is preliminary data.</text>
</comment>
<gene>
    <name evidence="2" type="ORF">DBW97_04610</name>
</gene>
<dbReference type="Gene3D" id="3.10.129.10">
    <property type="entry name" value="Hotdog Thioesterase"/>
    <property type="match status" value="1"/>
</dbReference>
<dbReference type="Pfam" id="PF01575">
    <property type="entry name" value="MaoC_dehydratas"/>
    <property type="match status" value="1"/>
</dbReference>
<dbReference type="InterPro" id="IPR002539">
    <property type="entry name" value="MaoC-like_dom"/>
</dbReference>